<name>A0A1S1V842_9FIRM</name>
<dbReference type="GO" id="GO:0004309">
    <property type="term" value="F:exopolyphosphatase activity"/>
    <property type="evidence" value="ECO:0007669"/>
    <property type="project" value="UniProtKB-EC"/>
</dbReference>
<dbReference type="CDD" id="cd00077">
    <property type="entry name" value="HDc"/>
    <property type="match status" value="1"/>
</dbReference>
<dbReference type="InterPro" id="IPR003695">
    <property type="entry name" value="Ppx_GppA_N"/>
</dbReference>
<dbReference type="Pfam" id="PF02541">
    <property type="entry name" value="Ppx-GppA"/>
    <property type="match status" value="1"/>
</dbReference>
<dbReference type="InterPro" id="IPR043129">
    <property type="entry name" value="ATPase_NBD"/>
</dbReference>
<dbReference type="Pfam" id="PF21447">
    <property type="entry name" value="Ppx-GppA_III"/>
    <property type="match status" value="1"/>
</dbReference>
<dbReference type="PANTHER" id="PTHR30005:SF0">
    <property type="entry name" value="RETROGRADE REGULATION PROTEIN 2"/>
    <property type="match status" value="1"/>
</dbReference>
<dbReference type="STRING" id="39480.EUAN_11500"/>
<dbReference type="EC" id="3.6.1.11" evidence="4"/>
<dbReference type="Gene3D" id="3.30.420.40">
    <property type="match status" value="1"/>
</dbReference>
<dbReference type="Proteomes" id="UP000180254">
    <property type="component" value="Unassembled WGS sequence"/>
</dbReference>
<feature type="domain" description="Ppx/GppA phosphatase C-terminal" evidence="3">
    <location>
        <begin position="330"/>
        <end position="494"/>
    </location>
</feature>
<proteinExistence type="inferred from homology"/>
<comment type="similarity">
    <text evidence="1">Belongs to the GppA/Ppx family.</text>
</comment>
<comment type="caution">
    <text evidence="4">The sequence shown here is derived from an EMBL/GenBank/DDBJ whole genome shotgun (WGS) entry which is preliminary data.</text>
</comment>
<evidence type="ECO:0000313" key="5">
    <source>
        <dbReference type="Proteomes" id="UP000180254"/>
    </source>
</evidence>
<organism evidence="4 5">
    <name type="scientific">Andreesenia angusta</name>
    <dbReference type="NCBI Taxonomy" id="39480"/>
    <lineage>
        <taxon>Bacteria</taxon>
        <taxon>Bacillati</taxon>
        <taxon>Bacillota</taxon>
        <taxon>Tissierellia</taxon>
        <taxon>Tissierellales</taxon>
        <taxon>Gottschalkiaceae</taxon>
        <taxon>Andreesenia</taxon>
    </lineage>
</organism>
<reference evidence="4 5" key="1">
    <citation type="submission" date="2016-09" db="EMBL/GenBank/DDBJ databases">
        <title>Genome sequence of Eubacterium angustum.</title>
        <authorList>
            <person name="Poehlein A."/>
            <person name="Daniel R."/>
        </authorList>
    </citation>
    <scope>NUCLEOTIDE SEQUENCE [LARGE SCALE GENOMIC DNA]</scope>
    <source>
        <strain evidence="4 5">DSM 1989</strain>
    </source>
</reference>
<sequence length="521" mass="59565">MTKKDYELVAAINLGSGYIDMSIVQIKKGGQVELIEKLSHPTDLGGDSFSQGRVGLDTMRECCRVLKDYKKIMNTYGVKRYKAISTSGMREAENREYLIDQIKSKTGLDVKIISVAEERYYIYRALRKSSLDLDRSKNFIIVNIAYGGLEVSFYENGSLKFTEYLKIGPLRMHEALSSIEHINLNYNNTMKEYFESKVNSLYNEIRGKNIDTLIALGGEVKKIMKVIEEEVDQEGDYQALDRKKVKHFYKKLSQMNVGQIADMYYLPKREAETLVPSVTILHSMLDFIETKRVIVPMISIVDGLTDRLYESSKFYEADDNSSSYDDIISSVWFIAEKYGVSKRHSEYVSKTAISIYDQLLNVHKLDNKYRLFLRTAAILHDCGNYVSLSNHAFQSYRIIKSQNIMGFSDRNLELIGNIARYHSGKVPSYKDTSYANLIEEDKVIVSKLASILSLAEAIDSSHKEKDISVKVEVSGDFASFTVRSEEALVLEAWELEKRVEFFEEVYGLEAQIKVEKGIGRK</sequence>
<dbReference type="Gene3D" id="1.10.3210.10">
    <property type="entry name" value="Hypothetical protein af1432"/>
    <property type="match status" value="1"/>
</dbReference>
<accession>A0A1S1V842</accession>
<evidence type="ECO:0000259" key="3">
    <source>
        <dbReference type="Pfam" id="PF21447"/>
    </source>
</evidence>
<dbReference type="SUPFAM" id="SSF53067">
    <property type="entry name" value="Actin-like ATPase domain"/>
    <property type="match status" value="2"/>
</dbReference>
<dbReference type="OrthoDB" id="9814545at2"/>
<dbReference type="AlphaFoldDB" id="A0A1S1V842"/>
<dbReference type="PANTHER" id="PTHR30005">
    <property type="entry name" value="EXOPOLYPHOSPHATASE"/>
    <property type="match status" value="1"/>
</dbReference>
<evidence type="ECO:0000259" key="2">
    <source>
        <dbReference type="Pfam" id="PF02541"/>
    </source>
</evidence>
<dbReference type="Gene3D" id="3.30.420.150">
    <property type="entry name" value="Exopolyphosphatase. Domain 2"/>
    <property type="match status" value="1"/>
</dbReference>
<keyword evidence="5" id="KW-1185">Reference proteome</keyword>
<dbReference type="InterPro" id="IPR048950">
    <property type="entry name" value="Ppx_GppA_C"/>
</dbReference>
<feature type="domain" description="Ppx/GppA phosphatase N-terminal" evidence="2">
    <location>
        <begin position="23"/>
        <end position="303"/>
    </location>
</feature>
<dbReference type="InterPro" id="IPR003607">
    <property type="entry name" value="HD/PDEase_dom"/>
</dbReference>
<dbReference type="SUPFAM" id="SSF109604">
    <property type="entry name" value="HD-domain/PDEase-like"/>
    <property type="match status" value="1"/>
</dbReference>
<evidence type="ECO:0000313" key="4">
    <source>
        <dbReference type="EMBL" id="OHW62585.1"/>
    </source>
</evidence>
<evidence type="ECO:0000256" key="1">
    <source>
        <dbReference type="ARBA" id="ARBA00007125"/>
    </source>
</evidence>
<gene>
    <name evidence="4" type="primary">ppx</name>
    <name evidence="4" type="ORF">EUAN_11500</name>
</gene>
<dbReference type="CDD" id="cd24006">
    <property type="entry name" value="ASKHA_NBD_PPX_GppA"/>
    <property type="match status" value="1"/>
</dbReference>
<protein>
    <submittedName>
        <fullName evidence="4">Exopolyphosphatase</fullName>
        <ecNumber evidence="4">3.6.1.11</ecNumber>
    </submittedName>
</protein>
<keyword evidence="4" id="KW-0378">Hydrolase</keyword>
<dbReference type="RefSeq" id="WP_071062577.1">
    <property type="nucleotide sequence ID" value="NZ_MKIE01000003.1"/>
</dbReference>
<dbReference type="EMBL" id="MKIE01000003">
    <property type="protein sequence ID" value="OHW62585.1"/>
    <property type="molecule type" value="Genomic_DNA"/>
</dbReference>
<dbReference type="InterPro" id="IPR050273">
    <property type="entry name" value="GppA/Ppx_hydrolase"/>
</dbReference>